<gene>
    <name evidence="5" type="ORF">E4U43_000555</name>
</gene>
<dbReference type="OrthoDB" id="3014581at2759"/>
<feature type="compositionally biased region" description="Polar residues" evidence="3">
    <location>
        <begin position="708"/>
        <end position="719"/>
    </location>
</feature>
<protein>
    <recommendedName>
        <fullName evidence="4">Zn(2)-C6 fungal-type domain-containing protein</fullName>
    </recommendedName>
</protein>
<dbReference type="InterPro" id="IPR036864">
    <property type="entry name" value="Zn2-C6_fun-type_DNA-bd_sf"/>
</dbReference>
<evidence type="ECO:0000313" key="6">
    <source>
        <dbReference type="Proteomes" id="UP000748025"/>
    </source>
</evidence>
<feature type="compositionally biased region" description="Polar residues" evidence="3">
    <location>
        <begin position="726"/>
        <end position="736"/>
    </location>
</feature>
<organism evidence="5 6">
    <name type="scientific">Claviceps pusilla</name>
    <dbReference type="NCBI Taxonomy" id="123648"/>
    <lineage>
        <taxon>Eukaryota</taxon>
        <taxon>Fungi</taxon>
        <taxon>Dikarya</taxon>
        <taxon>Ascomycota</taxon>
        <taxon>Pezizomycotina</taxon>
        <taxon>Sordariomycetes</taxon>
        <taxon>Hypocreomycetidae</taxon>
        <taxon>Hypocreales</taxon>
        <taxon>Clavicipitaceae</taxon>
        <taxon>Claviceps</taxon>
    </lineage>
</organism>
<feature type="domain" description="Zn(2)-C6 fungal-type" evidence="4">
    <location>
        <begin position="11"/>
        <end position="40"/>
    </location>
</feature>
<dbReference type="GO" id="GO:0008270">
    <property type="term" value="F:zinc ion binding"/>
    <property type="evidence" value="ECO:0007669"/>
    <property type="project" value="InterPro"/>
</dbReference>
<feature type="compositionally biased region" description="Low complexity" evidence="3">
    <location>
        <begin position="690"/>
        <end position="702"/>
    </location>
</feature>
<dbReference type="PANTHER" id="PTHR31001">
    <property type="entry name" value="UNCHARACTERIZED TRANSCRIPTIONAL REGULATORY PROTEIN"/>
    <property type="match status" value="1"/>
</dbReference>
<reference evidence="5" key="1">
    <citation type="journal article" date="2020" name="bioRxiv">
        <title>Whole genome comparisons of ergot fungi reveals the divergence and evolution of species within the genus Claviceps are the result of varying mechanisms driving genome evolution and host range expansion.</title>
        <authorList>
            <person name="Wyka S.A."/>
            <person name="Mondo S.J."/>
            <person name="Liu M."/>
            <person name="Dettman J."/>
            <person name="Nalam V."/>
            <person name="Broders K.D."/>
        </authorList>
    </citation>
    <scope>NUCLEOTIDE SEQUENCE</scope>
    <source>
        <strain evidence="5">CCC 602</strain>
    </source>
</reference>
<accession>A0A9P7NBQ9</accession>
<evidence type="ECO:0000313" key="5">
    <source>
        <dbReference type="EMBL" id="KAG6005680.1"/>
    </source>
</evidence>
<dbReference type="PROSITE" id="PS50048">
    <property type="entry name" value="ZN2_CY6_FUNGAL_2"/>
    <property type="match status" value="1"/>
</dbReference>
<sequence>MGRKWRQRPIACQSCRRRKIRCSREFPCSNCTSRGIKCVQFYEPQESRELDTVLDADNTPEVASQQIKSQQLVPHSSLSLNGSERISVLFPNADIQARLNRLESWITGLNGSTVAPPSFSREKIEKFESPPQYQELEQQSFSEPLVRQLSPPQISTLRQITADAMWAGGNLIFDKPRVMLASSSPAESFFDATISFYLSPIRLIKRPYCVLQDASTGRIGVGSRQLCIFLPLYHEACTIVNSFTLDWTVLSPTVHIPTLRLCIQNVYTCVQGQKPVSLDELLLFFGMIASVTHSSSPGDDVSRLFESHVKVASHCATWIDASFAMSDELKRRGLASLVCLQAQTILMKVSCYMEGCSVRSRSLVSTSIAMGRELGIHRIDSSGEKSLGTNSAIEVEIARRVWWDNVSLDWFFALFPGPHEGVYSIHPQHMAVNKPSNMVADVGEEHQTLSMNERARTEQADVSYFLERIRLAEIGRELVDSCPLSQPTSYEHRQEKLLEYNLNLEKLQRNLPSHLSLRQPGDLLDTPGPQTNAHVYQCIHINCLIYIERCIVNMRFLSFVNVDQKFSFSYQVCFNCARDIIWMFKVIKADHPWIVPRLKSTSALRALLVASAVFLLDICSGADVQDLQSQRPHMLEAWQLLGEMEEDSNLIDQFLDFASQMLKKYHAHESIVATLAAALSSSGFLDTPLHQQHQHQQQQQQQDYQPPYSASQDQANISMDNGVRPNASQQNVPSLDPTQRWEALDTDFDIGTMSWDNVLWGFDTVLM</sequence>
<dbReference type="EMBL" id="SRPW01001165">
    <property type="protein sequence ID" value="KAG6005680.1"/>
    <property type="molecule type" value="Genomic_DNA"/>
</dbReference>
<keyword evidence="2" id="KW-0539">Nucleus</keyword>
<evidence type="ECO:0000256" key="3">
    <source>
        <dbReference type="SAM" id="MobiDB-lite"/>
    </source>
</evidence>
<dbReference type="CDD" id="cd00067">
    <property type="entry name" value="GAL4"/>
    <property type="match status" value="1"/>
</dbReference>
<feature type="region of interest" description="Disordered" evidence="3">
    <location>
        <begin position="689"/>
        <end position="736"/>
    </location>
</feature>
<comment type="caution">
    <text evidence="5">The sequence shown here is derived from an EMBL/GenBank/DDBJ whole genome shotgun (WGS) entry which is preliminary data.</text>
</comment>
<evidence type="ECO:0000256" key="1">
    <source>
        <dbReference type="ARBA" id="ARBA00004123"/>
    </source>
</evidence>
<proteinExistence type="predicted"/>
<dbReference type="InterPro" id="IPR050613">
    <property type="entry name" value="Sec_Metabolite_Reg"/>
</dbReference>
<dbReference type="SMART" id="SM00066">
    <property type="entry name" value="GAL4"/>
    <property type="match status" value="1"/>
</dbReference>
<evidence type="ECO:0000259" key="4">
    <source>
        <dbReference type="PROSITE" id="PS50048"/>
    </source>
</evidence>
<dbReference type="PROSITE" id="PS00463">
    <property type="entry name" value="ZN2_CY6_FUNGAL_1"/>
    <property type="match status" value="1"/>
</dbReference>
<dbReference type="CDD" id="cd12148">
    <property type="entry name" value="fungal_TF_MHR"/>
    <property type="match status" value="1"/>
</dbReference>
<dbReference type="InterPro" id="IPR001138">
    <property type="entry name" value="Zn2Cys6_DnaBD"/>
</dbReference>
<comment type="subcellular location">
    <subcellularLocation>
        <location evidence="1">Nucleus</location>
    </subcellularLocation>
</comment>
<name>A0A9P7NBQ9_9HYPO</name>
<keyword evidence="6" id="KW-1185">Reference proteome</keyword>
<dbReference type="Proteomes" id="UP000748025">
    <property type="component" value="Unassembled WGS sequence"/>
</dbReference>
<dbReference type="AlphaFoldDB" id="A0A9P7NBQ9"/>
<dbReference type="GO" id="GO:0000981">
    <property type="term" value="F:DNA-binding transcription factor activity, RNA polymerase II-specific"/>
    <property type="evidence" value="ECO:0007669"/>
    <property type="project" value="InterPro"/>
</dbReference>
<dbReference type="Pfam" id="PF00172">
    <property type="entry name" value="Zn_clus"/>
    <property type="match status" value="1"/>
</dbReference>
<evidence type="ECO:0000256" key="2">
    <source>
        <dbReference type="ARBA" id="ARBA00023242"/>
    </source>
</evidence>
<dbReference type="SUPFAM" id="SSF57701">
    <property type="entry name" value="Zn2/Cys6 DNA-binding domain"/>
    <property type="match status" value="1"/>
</dbReference>
<dbReference type="PANTHER" id="PTHR31001:SF90">
    <property type="entry name" value="CENTROMERE DNA-BINDING PROTEIN COMPLEX CBF3 SUBUNIT B"/>
    <property type="match status" value="1"/>
</dbReference>
<dbReference type="GO" id="GO:0005634">
    <property type="term" value="C:nucleus"/>
    <property type="evidence" value="ECO:0007669"/>
    <property type="project" value="UniProtKB-SubCell"/>
</dbReference>
<dbReference type="Gene3D" id="4.10.240.10">
    <property type="entry name" value="Zn(2)-C6 fungal-type DNA-binding domain"/>
    <property type="match status" value="1"/>
</dbReference>